<feature type="region of interest" description="Disordered" evidence="1">
    <location>
        <begin position="12"/>
        <end position="45"/>
    </location>
</feature>
<reference evidence="3 4" key="1">
    <citation type="submission" date="2017-06" db="EMBL/GenBank/DDBJ databases">
        <title>Ant-infecting Ophiocordyceps genomes reveal a high diversity of potential behavioral manipulation genes and a possible major role for enterotoxins.</title>
        <authorList>
            <person name="De Bekker C."/>
            <person name="Evans H.C."/>
            <person name="Brachmann A."/>
            <person name="Hughes D.P."/>
        </authorList>
    </citation>
    <scope>NUCLEOTIDE SEQUENCE [LARGE SCALE GENOMIC DNA]</scope>
    <source>
        <strain evidence="3 4">Map64</strain>
    </source>
</reference>
<dbReference type="Gene3D" id="3.40.50.300">
    <property type="entry name" value="P-loop containing nucleotide triphosphate hydrolases"/>
    <property type="match status" value="1"/>
</dbReference>
<dbReference type="PANTHER" id="PTHR43344">
    <property type="entry name" value="PHOSPHOSERINE PHOSPHATASE"/>
    <property type="match status" value="1"/>
</dbReference>
<dbReference type="GO" id="GO:0036424">
    <property type="term" value="F:L-phosphoserine phosphatase activity"/>
    <property type="evidence" value="ECO:0007669"/>
    <property type="project" value="TreeGrafter"/>
</dbReference>
<dbReference type="SUPFAM" id="SSF53271">
    <property type="entry name" value="PRTase-like"/>
    <property type="match status" value="1"/>
</dbReference>
<gene>
    <name evidence="3" type="ORF">CDD81_6199</name>
</gene>
<dbReference type="SUPFAM" id="SSF56784">
    <property type="entry name" value="HAD-like"/>
    <property type="match status" value="1"/>
</dbReference>
<evidence type="ECO:0000313" key="4">
    <source>
        <dbReference type="Proteomes" id="UP000226192"/>
    </source>
</evidence>
<dbReference type="EMBL" id="NJET01000055">
    <property type="protein sequence ID" value="PHH63148.1"/>
    <property type="molecule type" value="Genomic_DNA"/>
</dbReference>
<dbReference type="Gene3D" id="3.40.50.2020">
    <property type="match status" value="1"/>
</dbReference>
<comment type="caution">
    <text evidence="3">The sequence shown here is derived from an EMBL/GenBank/DDBJ whole genome shotgun (WGS) entry which is preliminary data.</text>
</comment>
<organism evidence="3 4">
    <name type="scientific">Ophiocordyceps australis</name>
    <dbReference type="NCBI Taxonomy" id="1399860"/>
    <lineage>
        <taxon>Eukaryota</taxon>
        <taxon>Fungi</taxon>
        <taxon>Dikarya</taxon>
        <taxon>Ascomycota</taxon>
        <taxon>Pezizomycotina</taxon>
        <taxon>Sordariomycetes</taxon>
        <taxon>Hypocreomycetidae</taxon>
        <taxon>Hypocreales</taxon>
        <taxon>Ophiocordycipitaceae</taxon>
        <taxon>Ophiocordyceps</taxon>
    </lineage>
</organism>
<evidence type="ECO:0000259" key="2">
    <source>
        <dbReference type="Pfam" id="PF14681"/>
    </source>
</evidence>
<dbReference type="SUPFAM" id="SSF52540">
    <property type="entry name" value="P-loop containing nucleoside triphosphate hydrolases"/>
    <property type="match status" value="1"/>
</dbReference>
<dbReference type="Proteomes" id="UP000226192">
    <property type="component" value="Unassembled WGS sequence"/>
</dbReference>
<keyword evidence="4" id="KW-1185">Reference proteome</keyword>
<evidence type="ECO:0000313" key="3">
    <source>
        <dbReference type="EMBL" id="PHH63148.1"/>
    </source>
</evidence>
<dbReference type="GO" id="GO:0006564">
    <property type="term" value="P:L-serine biosynthetic process"/>
    <property type="evidence" value="ECO:0007669"/>
    <property type="project" value="TreeGrafter"/>
</dbReference>
<dbReference type="InterPro" id="IPR023214">
    <property type="entry name" value="HAD_sf"/>
</dbReference>
<dbReference type="InterPro" id="IPR027417">
    <property type="entry name" value="P-loop_NTPase"/>
</dbReference>
<dbReference type="InterPro" id="IPR050582">
    <property type="entry name" value="HAD-like_SerB"/>
</dbReference>
<dbReference type="InterPro" id="IPR000836">
    <property type="entry name" value="PRTase_dom"/>
</dbReference>
<dbReference type="Pfam" id="PF14681">
    <property type="entry name" value="UPRTase"/>
    <property type="match status" value="1"/>
</dbReference>
<feature type="domain" description="Phosphoribosyltransferase" evidence="2">
    <location>
        <begin position="560"/>
        <end position="713"/>
    </location>
</feature>
<evidence type="ECO:0000256" key="1">
    <source>
        <dbReference type="SAM" id="MobiDB-lite"/>
    </source>
</evidence>
<dbReference type="OrthoDB" id="5416609at2759"/>
<dbReference type="STRING" id="1399860.A0A2C5XHU2"/>
<dbReference type="CDD" id="cd06223">
    <property type="entry name" value="PRTases_typeI"/>
    <property type="match status" value="1"/>
</dbReference>
<dbReference type="Pfam" id="PF13207">
    <property type="entry name" value="AAA_17"/>
    <property type="match status" value="1"/>
</dbReference>
<dbReference type="InterPro" id="IPR029057">
    <property type="entry name" value="PRTase-like"/>
</dbReference>
<dbReference type="Gene3D" id="3.40.50.1000">
    <property type="entry name" value="HAD superfamily/HAD-like"/>
    <property type="match status" value="1"/>
</dbReference>
<feature type="compositionally biased region" description="Low complexity" evidence="1">
    <location>
        <begin position="32"/>
        <end position="42"/>
    </location>
</feature>
<dbReference type="GO" id="GO:0000287">
    <property type="term" value="F:magnesium ion binding"/>
    <property type="evidence" value="ECO:0007669"/>
    <property type="project" value="TreeGrafter"/>
</dbReference>
<dbReference type="Pfam" id="PF12710">
    <property type="entry name" value="HAD"/>
    <property type="match status" value="1"/>
</dbReference>
<dbReference type="AlphaFoldDB" id="A0A2C5XHU2"/>
<dbReference type="CDD" id="cd00267">
    <property type="entry name" value="ABC_ATPase"/>
    <property type="match status" value="1"/>
</dbReference>
<dbReference type="GO" id="GO:0005737">
    <property type="term" value="C:cytoplasm"/>
    <property type="evidence" value="ECO:0007669"/>
    <property type="project" value="TreeGrafter"/>
</dbReference>
<accession>A0A2C5XHU2</accession>
<sequence length="753" mass="80660">MEHHDSLLALMPSSHSFDTPPPSLSHVHLGASSTSSTPSHSPIDPHGCPKPTVIGLYGLPGSGKTTLLQQLRCNLGTAAYCFHKGAEKISSLVPGGLAAFEQLSEGQKQSWRGRAMSDICREAAQTRRSALVTGHFMFWREGMLDCQPVHTGQDLAAYTHILYLGIDAQSLLQRRASDAAQGQQRRAASLEHLRQWQQTEVACLRNLCRQQGKLFAVVTDEVARTAAVVRYMVQGGAGANAARAEARLEQVLRSVGEREVETALVMEGDGTLAPHDTGAMFWQSLAPHELRDGTRCDEGVLRDLFAGPLGYSAAAFSQATLLCEEAVDAAEFEAQCRSVAGQTRLHDDFVSLLTALGPPQRHVAAIVVTSGLGRLWELVLEQAGLSGWVRVVGGGRVADGFSVCAAVKARLVARLQQRGVRVVAFGHSPLDLPMLEAADEAVVVVGHEEARSCTMEAALRQSLEARRLCGARQALMPRHAAPRLHLDKLPPLDIAHHGFVAAVLAHKQPPQSLQPVPSQSCQALQSVPPQSCKPAPPHDIVAAVDVVAAVDIVAAVQHATHRPAAQLLATPARDSSLCGAPLRRAHRRIGSYLALELLPRTLGLESFDIPLVHGHSTPGFRLAADLRTAILAILPAGEPMARGVADVMPRAPLIYARRPDELHERHLRRLDAVVLIDAVVNSGATVAAFVARLRALQPALRIVVLAGLVQQEAAALGGLVPWGDGCSLVALQVLERSFATDTANRLFNTTHFS</sequence>
<proteinExistence type="predicted"/>
<protein>
    <recommendedName>
        <fullName evidence="2">Phosphoribosyltransferase domain-containing protein</fullName>
    </recommendedName>
</protein>
<dbReference type="PANTHER" id="PTHR43344:SF20">
    <property type="entry name" value="URACIL PHOSPHORIBOSYLTRANSFERASE"/>
    <property type="match status" value="1"/>
</dbReference>
<name>A0A2C5XHU2_9HYPO</name>
<dbReference type="InterPro" id="IPR036412">
    <property type="entry name" value="HAD-like_sf"/>
</dbReference>